<dbReference type="SMART" id="SM00257">
    <property type="entry name" value="LysM"/>
    <property type="match status" value="1"/>
</dbReference>
<feature type="domain" description="LysM" evidence="2">
    <location>
        <begin position="159"/>
        <end position="203"/>
    </location>
</feature>
<dbReference type="SUPFAM" id="SSF51445">
    <property type="entry name" value="(Trans)glycosidases"/>
    <property type="match status" value="1"/>
</dbReference>
<name>A0A9W6F8U4_9CHLO</name>
<dbReference type="PROSITE" id="PS51782">
    <property type="entry name" value="LYSM"/>
    <property type="match status" value="1"/>
</dbReference>
<feature type="region of interest" description="Disordered" evidence="1">
    <location>
        <begin position="81"/>
        <end position="160"/>
    </location>
</feature>
<dbReference type="Proteomes" id="UP001165080">
    <property type="component" value="Unassembled WGS sequence"/>
</dbReference>
<dbReference type="SUPFAM" id="SSF54106">
    <property type="entry name" value="LysM domain"/>
    <property type="match status" value="1"/>
</dbReference>
<comment type="caution">
    <text evidence="3">The sequence shown here is derived from an EMBL/GenBank/DDBJ whole genome shotgun (WGS) entry which is preliminary data.</text>
</comment>
<organism evidence="3 4">
    <name type="scientific">Pleodorina starrii</name>
    <dbReference type="NCBI Taxonomy" id="330485"/>
    <lineage>
        <taxon>Eukaryota</taxon>
        <taxon>Viridiplantae</taxon>
        <taxon>Chlorophyta</taxon>
        <taxon>core chlorophytes</taxon>
        <taxon>Chlorophyceae</taxon>
        <taxon>CS clade</taxon>
        <taxon>Chlamydomonadales</taxon>
        <taxon>Volvocaceae</taxon>
        <taxon>Pleodorina</taxon>
    </lineage>
</organism>
<feature type="compositionally biased region" description="Pro residues" evidence="1">
    <location>
        <begin position="23"/>
        <end position="41"/>
    </location>
</feature>
<dbReference type="Gene3D" id="3.20.20.80">
    <property type="entry name" value="Glycosidases"/>
    <property type="match status" value="1"/>
</dbReference>
<dbReference type="CDD" id="cd00118">
    <property type="entry name" value="LysM"/>
    <property type="match status" value="1"/>
</dbReference>
<proteinExistence type="predicted"/>
<dbReference type="Pfam" id="PF01476">
    <property type="entry name" value="LysM"/>
    <property type="match status" value="1"/>
</dbReference>
<dbReference type="InterPro" id="IPR018392">
    <property type="entry name" value="LysM"/>
</dbReference>
<dbReference type="EMBL" id="BRXU01000036">
    <property type="protein sequence ID" value="GLC60583.1"/>
    <property type="molecule type" value="Genomic_DNA"/>
</dbReference>
<reference evidence="3 4" key="1">
    <citation type="journal article" date="2023" name="Commun. Biol.">
        <title>Reorganization of the ancestral sex-determining regions during the evolution of trioecy in Pleodorina starrii.</title>
        <authorList>
            <person name="Takahashi K."/>
            <person name="Suzuki S."/>
            <person name="Kawai-Toyooka H."/>
            <person name="Yamamoto K."/>
            <person name="Hamaji T."/>
            <person name="Ootsuki R."/>
            <person name="Yamaguchi H."/>
            <person name="Kawachi M."/>
            <person name="Higashiyama T."/>
            <person name="Nozaki H."/>
        </authorList>
    </citation>
    <scope>NUCLEOTIDE SEQUENCE [LARGE SCALE GENOMIC DNA]</scope>
    <source>
        <strain evidence="3 4">NIES-4479</strain>
    </source>
</reference>
<feature type="region of interest" description="Disordered" evidence="1">
    <location>
        <begin position="1"/>
        <end position="48"/>
    </location>
</feature>
<dbReference type="InterPro" id="IPR052750">
    <property type="entry name" value="GH18_Chitinase"/>
</dbReference>
<accession>A0A9W6F8U4</accession>
<dbReference type="Gene3D" id="3.10.350.10">
    <property type="entry name" value="LysM domain"/>
    <property type="match status" value="1"/>
</dbReference>
<evidence type="ECO:0000313" key="3">
    <source>
        <dbReference type="EMBL" id="GLC60583.1"/>
    </source>
</evidence>
<feature type="compositionally biased region" description="Pro residues" evidence="1">
    <location>
        <begin position="84"/>
        <end position="154"/>
    </location>
</feature>
<gene>
    <name evidence="3" type="primary">PLEST011547</name>
    <name evidence="3" type="ORF">PLESTB_001630400</name>
</gene>
<evidence type="ECO:0000256" key="1">
    <source>
        <dbReference type="SAM" id="MobiDB-lite"/>
    </source>
</evidence>
<evidence type="ECO:0000313" key="4">
    <source>
        <dbReference type="Proteomes" id="UP001165080"/>
    </source>
</evidence>
<dbReference type="AlphaFoldDB" id="A0A9W6F8U4"/>
<dbReference type="PANTHER" id="PTHR42976">
    <property type="entry name" value="BIFUNCTIONAL CHITINASE/LYSOZYME-RELATED"/>
    <property type="match status" value="1"/>
</dbReference>
<keyword evidence="4" id="KW-1185">Reference proteome</keyword>
<dbReference type="PANTHER" id="PTHR42976:SF1">
    <property type="entry name" value="GH18 DOMAIN-CONTAINING PROTEIN-RELATED"/>
    <property type="match status" value="1"/>
</dbReference>
<evidence type="ECO:0000259" key="2">
    <source>
        <dbReference type="PROSITE" id="PS51782"/>
    </source>
</evidence>
<dbReference type="InterPro" id="IPR036779">
    <property type="entry name" value="LysM_dom_sf"/>
</dbReference>
<sequence>MRGMLASAGACSRTPLAPTSVPTKPPGCTPIRATPPVPPTSTAPTVSPTCSPVPPDFFFNPTILACDWASNVACNNVAPTAISPSPPPRVSPSPVVKPSPPPVVKPSPPPIVMPSPPPVVKPSPPPVAKPSPPPVVKPSPPPVAKPSPPPPPPTGGGSCPYTIKSGDTLWAIAQVYGTDVATLQALNPGIVSTNLQVGQIINVPCGGGGSSPPPPPAKTGLSPPPIQPAPAGLLFSPYKDVTINMDWNTNTISSSITGTRLPVTNANVMPSGLRALTWAFATGDCGSEMWAGVSPSPLVSANVQAFVNAGKQYIISTGGVAGVFRCGSDAGFTSFIQRYSSSALIGIDFDIEGGQTQADIISLVARVKAARDGAYGKLQYSFTLATLGGATGNQLNTLGTLVMTALKDAQVGWTNIFINHMVMDYGSSCTAFNAAGVCDMGQSAINAAQALNSYWGVPYSSIELTPMIGGNDSPGQTFTLADVKTVSAFVRTNGLGGVHTWSLDRDVDCPPGAASATCNSYGVAGTLGFTNSFLSELGAAPVGTP</sequence>
<protein>
    <recommendedName>
        <fullName evidence="2">LysM domain-containing protein</fullName>
    </recommendedName>
</protein>
<dbReference type="InterPro" id="IPR017853">
    <property type="entry name" value="GH"/>
</dbReference>
<dbReference type="PRINTS" id="PR01217">
    <property type="entry name" value="PRICHEXTENSN"/>
</dbReference>
<dbReference type="OrthoDB" id="76388at2759"/>